<name>A0ABS5QKC8_9BACT</name>
<dbReference type="Proteomes" id="UP000680365">
    <property type="component" value="Unassembled WGS sequence"/>
</dbReference>
<dbReference type="EMBL" id="JAEDAM010000009">
    <property type="protein sequence ID" value="MBS8121695.1"/>
    <property type="molecule type" value="Genomic_DNA"/>
</dbReference>
<reference evidence="2 3" key="1">
    <citation type="journal article" date="2021" name="Nat. Commun.">
        <title>Reductive evolution and unique predatory mode in the CPR bacterium Vampirococcus lugosii.</title>
        <authorList>
            <person name="Moreira D."/>
            <person name="Zivanovic Y."/>
            <person name="Lopez-Archilla A.I."/>
            <person name="Iniesto M."/>
            <person name="Lopez-Garcia P."/>
        </authorList>
    </citation>
    <scope>NUCLEOTIDE SEQUENCE [LARGE SCALE GENOMIC DNA]</scope>
    <source>
        <strain evidence="2">Chiprana</strain>
    </source>
</reference>
<gene>
    <name evidence="2" type="ORF">VAMP_13n90</name>
</gene>
<organism evidence="2 3">
    <name type="scientific">Candidatus Vampirococcus lugosii</name>
    <dbReference type="NCBI Taxonomy" id="2789015"/>
    <lineage>
        <taxon>Bacteria</taxon>
        <taxon>Candidatus Absconditibacteriota</taxon>
        <taxon>Vampirococcus</taxon>
    </lineage>
</organism>
<dbReference type="RefSeq" id="WP_213348428.1">
    <property type="nucleotide sequence ID" value="NZ_JAEDAM010000009.1"/>
</dbReference>
<evidence type="ECO:0000313" key="2">
    <source>
        <dbReference type="EMBL" id="MBS8121695.1"/>
    </source>
</evidence>
<sequence length="108" mass="12391">MKILTTFVVAFIIGYLFGAYSSFSILVDFTSETAKNLFDESIQELYTGDNQLVDGDFDVNISSYLDQQKEKLINNFNEEVAKAKENLYSQLRNYLQSKIDELFTSSEN</sequence>
<keyword evidence="3" id="KW-1185">Reference proteome</keyword>
<comment type="caution">
    <text evidence="2">The sequence shown here is derived from an EMBL/GenBank/DDBJ whole genome shotgun (WGS) entry which is preliminary data.</text>
</comment>
<accession>A0ABS5QKC8</accession>
<evidence type="ECO:0000313" key="3">
    <source>
        <dbReference type="Proteomes" id="UP000680365"/>
    </source>
</evidence>
<keyword evidence="1" id="KW-0175">Coiled coil</keyword>
<feature type="coiled-coil region" evidence="1">
    <location>
        <begin position="66"/>
        <end position="93"/>
    </location>
</feature>
<proteinExistence type="predicted"/>
<protein>
    <submittedName>
        <fullName evidence="2">Uncharacterized protein</fullName>
    </submittedName>
</protein>
<evidence type="ECO:0000256" key="1">
    <source>
        <dbReference type="SAM" id="Coils"/>
    </source>
</evidence>